<dbReference type="AlphaFoldDB" id="A0A8I1YDD4"/>
<dbReference type="InterPro" id="IPR025306">
    <property type="entry name" value="Zn-bnd_dom_prob"/>
</dbReference>
<sequence length="236" mass="26682">MLPGIHFVDAPKAFDPNGCADVKRSRQTHGEIEARRRKAEEWRRIQTQRAAERQRLRDYKIALARDEVAVDTTRLAPSNSYSTPDFVLRGTYRPEPFVCKDCGVAEVWTPLQQKWWYETAKGDVFTAAVRCRACRTRERAQIRRTPRASGRTRKEEASRLVAMGVTSESHFTSDTRGTGAQAVNASRVRNVSLPDWFETLKPPVRGAGGEEPAKETCQGNLSRKPLRPEPTRRSSG</sequence>
<reference evidence="3" key="1">
    <citation type="submission" date="2021-02" db="EMBL/GenBank/DDBJ databases">
        <title>Genomic Encyclopedia of Type Strains, Phase IV (KMG-V): Genome sequencing to study the core and pangenomes of soil and plant-associated prokaryotes.</title>
        <authorList>
            <person name="Whitman W."/>
        </authorList>
    </citation>
    <scope>NUCLEOTIDE SEQUENCE</scope>
    <source>
        <strain evidence="3">USDA 406</strain>
    </source>
</reference>
<evidence type="ECO:0000313" key="4">
    <source>
        <dbReference type="Proteomes" id="UP000673383"/>
    </source>
</evidence>
<comment type="caution">
    <text evidence="3">The sequence shown here is derived from an EMBL/GenBank/DDBJ whole genome shotgun (WGS) entry which is preliminary data.</text>
</comment>
<dbReference type="Pfam" id="PF13451">
    <property type="entry name" value="zf_Tbcl"/>
    <property type="match status" value="1"/>
</dbReference>
<organism evidence="3 4">
    <name type="scientific">Bradyrhizobium elkanii</name>
    <dbReference type="NCBI Taxonomy" id="29448"/>
    <lineage>
        <taxon>Bacteria</taxon>
        <taxon>Pseudomonadati</taxon>
        <taxon>Pseudomonadota</taxon>
        <taxon>Alphaproteobacteria</taxon>
        <taxon>Hyphomicrobiales</taxon>
        <taxon>Nitrobacteraceae</taxon>
        <taxon>Bradyrhizobium</taxon>
    </lineage>
</organism>
<proteinExistence type="predicted"/>
<accession>A0A8I1YDD4</accession>
<name>A0A8I1YDD4_BRAEL</name>
<feature type="region of interest" description="Disordered" evidence="1">
    <location>
        <begin position="199"/>
        <end position="236"/>
    </location>
</feature>
<protein>
    <recommendedName>
        <fullName evidence="2">Probable zinc-binding domain-containing protein</fullName>
    </recommendedName>
</protein>
<evidence type="ECO:0000313" key="3">
    <source>
        <dbReference type="EMBL" id="MBP1296700.1"/>
    </source>
</evidence>
<gene>
    <name evidence="3" type="ORF">JOH49_006453</name>
</gene>
<dbReference type="RefSeq" id="WP_209944761.1">
    <property type="nucleotide sequence ID" value="NZ_JAFICZ010000001.1"/>
</dbReference>
<dbReference type="Proteomes" id="UP000673383">
    <property type="component" value="Unassembled WGS sequence"/>
</dbReference>
<evidence type="ECO:0000259" key="2">
    <source>
        <dbReference type="Pfam" id="PF13451"/>
    </source>
</evidence>
<dbReference type="EMBL" id="JAFICZ010000001">
    <property type="protein sequence ID" value="MBP1296700.1"/>
    <property type="molecule type" value="Genomic_DNA"/>
</dbReference>
<feature type="domain" description="Probable zinc-binding" evidence="2">
    <location>
        <begin position="96"/>
        <end position="141"/>
    </location>
</feature>
<evidence type="ECO:0000256" key="1">
    <source>
        <dbReference type="SAM" id="MobiDB-lite"/>
    </source>
</evidence>
<feature type="compositionally biased region" description="Basic and acidic residues" evidence="1">
    <location>
        <begin position="226"/>
        <end position="236"/>
    </location>
</feature>